<dbReference type="InterPro" id="IPR000182">
    <property type="entry name" value="GNAT_dom"/>
</dbReference>
<reference evidence="2 3" key="1">
    <citation type="journal article" date="2011" name="Syst. Appl. Microbiol.">
        <title>Defluviimonas denitrificans gen. nov., sp. nov., and Pararhodobacter aggregans gen. nov., sp. nov., non-phototrophic Rhodobacteraceae from the biofilter of a marine aquaculture.</title>
        <authorList>
            <person name="Foesel B.U."/>
            <person name="Drake H.L."/>
            <person name="Schramm A."/>
        </authorList>
    </citation>
    <scope>NUCLEOTIDE SEQUENCE [LARGE SCALE GENOMIC DNA]</scope>
    <source>
        <strain evidence="2 3">D1-19</strain>
    </source>
</reference>
<evidence type="ECO:0000259" key="1">
    <source>
        <dbReference type="PROSITE" id="PS51186"/>
    </source>
</evidence>
<dbReference type="Proteomes" id="UP000244810">
    <property type="component" value="Unassembled WGS sequence"/>
</dbReference>
<feature type="domain" description="N-acetyltransferase" evidence="1">
    <location>
        <begin position="22"/>
        <end position="159"/>
    </location>
</feature>
<keyword evidence="3" id="KW-1185">Reference proteome</keyword>
<dbReference type="CDD" id="cd04301">
    <property type="entry name" value="NAT_SF"/>
    <property type="match status" value="1"/>
</dbReference>
<name>A0A2T7UTG0_9RHOB</name>
<dbReference type="GO" id="GO:0016747">
    <property type="term" value="F:acyltransferase activity, transferring groups other than amino-acyl groups"/>
    <property type="evidence" value="ECO:0007669"/>
    <property type="project" value="InterPro"/>
</dbReference>
<dbReference type="InterPro" id="IPR016181">
    <property type="entry name" value="Acyl_CoA_acyltransferase"/>
</dbReference>
<sequence>MRRDGDARAGLRSLGQQDETVIRVVPLQRAAEAAPLLRVLRATLDDATFALRLERAEAQGYRVLAALDGSAMVGALGYRLSDDLTWGRTLYVDDLVVAPDRRSSGIGRALLAEARAQAATSNCDHLRLCSGLSRIDAHRFYEANGLQRFSLQFVARMEE</sequence>
<dbReference type="Pfam" id="PF00583">
    <property type="entry name" value="Acetyltransf_1"/>
    <property type="match status" value="1"/>
</dbReference>
<organism evidence="2 3">
    <name type="scientific">Pararhodobacter aggregans</name>
    <dbReference type="NCBI Taxonomy" id="404875"/>
    <lineage>
        <taxon>Bacteria</taxon>
        <taxon>Pseudomonadati</taxon>
        <taxon>Pseudomonadota</taxon>
        <taxon>Alphaproteobacteria</taxon>
        <taxon>Rhodobacterales</taxon>
        <taxon>Paracoccaceae</taxon>
        <taxon>Pararhodobacter</taxon>
    </lineage>
</organism>
<dbReference type="AlphaFoldDB" id="A0A2T7UTG0"/>
<protein>
    <submittedName>
        <fullName evidence="2">GNAT family N-acetyltransferase</fullName>
    </submittedName>
</protein>
<evidence type="ECO:0000313" key="3">
    <source>
        <dbReference type="Proteomes" id="UP000244810"/>
    </source>
</evidence>
<proteinExistence type="predicted"/>
<accession>A0A2T7UTG0</accession>
<dbReference type="Gene3D" id="3.40.630.30">
    <property type="match status" value="1"/>
</dbReference>
<keyword evidence="2" id="KW-0808">Transferase</keyword>
<comment type="caution">
    <text evidence="2">The sequence shown here is derived from an EMBL/GenBank/DDBJ whole genome shotgun (WGS) entry which is preliminary data.</text>
</comment>
<evidence type="ECO:0000313" key="2">
    <source>
        <dbReference type="EMBL" id="PVE47869.1"/>
    </source>
</evidence>
<gene>
    <name evidence="2" type="ORF">DDE23_10055</name>
</gene>
<dbReference type="PROSITE" id="PS51186">
    <property type="entry name" value="GNAT"/>
    <property type="match status" value="1"/>
</dbReference>
<dbReference type="SUPFAM" id="SSF55729">
    <property type="entry name" value="Acyl-CoA N-acyltransferases (Nat)"/>
    <property type="match status" value="1"/>
</dbReference>
<dbReference type="EMBL" id="QDDR01000004">
    <property type="protein sequence ID" value="PVE47869.1"/>
    <property type="molecule type" value="Genomic_DNA"/>
</dbReference>